<dbReference type="CDD" id="cd22191">
    <property type="entry name" value="DPBB_RlpA_EXP_N-like"/>
    <property type="match status" value="1"/>
</dbReference>
<evidence type="ECO:0000313" key="1">
    <source>
        <dbReference type="EMBL" id="MFD2046510.1"/>
    </source>
</evidence>
<dbReference type="InterPro" id="IPR036908">
    <property type="entry name" value="RlpA-like_sf"/>
</dbReference>
<dbReference type="EMBL" id="JBHUHQ010000039">
    <property type="protein sequence ID" value="MFD2046510.1"/>
    <property type="molecule type" value="Genomic_DNA"/>
</dbReference>
<comment type="caution">
    <text evidence="1">The sequence shown here is derived from an EMBL/GenBank/DDBJ whole genome shotgun (WGS) entry which is preliminary data.</text>
</comment>
<dbReference type="Gene3D" id="3.10.450.390">
    <property type="entry name" value="Protein of unknown function DUF3889"/>
    <property type="match status" value="1"/>
</dbReference>
<accession>A0ABW4W712</accession>
<name>A0ABW4W712_9BACI</name>
<dbReference type="Proteomes" id="UP001597383">
    <property type="component" value="Unassembled WGS sequence"/>
</dbReference>
<keyword evidence="2" id="KW-1185">Reference proteome</keyword>
<sequence length="218" mass="24714">MYSNYPGYRQVYSYPYYMVPYVAYPYRYGLNDISSISWLRQQPISGRATWTEGGPTTQCGIPWSTNEYMTVAVGENAPYQCGQSMKVRNPSIPGREVIVTVVDKIAGVNGNRINLHRRAFEALGANPSIGVINVEIIPEPDLEEEKWGKYLIEVVRTAYPNWNVTEYKSVDKSEVSPSQTKETYEFILQSPQGQITLRGNVTYNPETDKVISFDLSEV</sequence>
<organism evidence="1 2">
    <name type="scientific">Ornithinibacillus salinisoli</name>
    <dbReference type="NCBI Taxonomy" id="1848459"/>
    <lineage>
        <taxon>Bacteria</taxon>
        <taxon>Bacillati</taxon>
        <taxon>Bacillota</taxon>
        <taxon>Bacilli</taxon>
        <taxon>Bacillales</taxon>
        <taxon>Bacillaceae</taxon>
        <taxon>Ornithinibacillus</taxon>
    </lineage>
</organism>
<reference evidence="2" key="1">
    <citation type="journal article" date="2019" name="Int. J. Syst. Evol. Microbiol.">
        <title>The Global Catalogue of Microorganisms (GCM) 10K type strain sequencing project: providing services to taxonomists for standard genome sequencing and annotation.</title>
        <authorList>
            <consortium name="The Broad Institute Genomics Platform"/>
            <consortium name="The Broad Institute Genome Sequencing Center for Infectious Disease"/>
            <person name="Wu L."/>
            <person name="Ma J."/>
        </authorList>
    </citation>
    <scope>NUCLEOTIDE SEQUENCE [LARGE SCALE GENOMIC DNA]</scope>
    <source>
        <strain evidence="2">R28</strain>
    </source>
</reference>
<dbReference type="RefSeq" id="WP_377558486.1">
    <property type="nucleotide sequence ID" value="NZ_JBHUHQ010000039.1"/>
</dbReference>
<evidence type="ECO:0000313" key="2">
    <source>
        <dbReference type="Proteomes" id="UP001597383"/>
    </source>
</evidence>
<dbReference type="Gene3D" id="2.40.40.10">
    <property type="entry name" value="RlpA-like domain"/>
    <property type="match status" value="1"/>
</dbReference>
<protein>
    <submittedName>
        <fullName evidence="1">DUF3889 domain-containing protein</fullName>
    </submittedName>
</protein>
<dbReference type="Pfam" id="PF13028">
    <property type="entry name" value="DUF3889"/>
    <property type="match status" value="1"/>
</dbReference>
<dbReference type="SUPFAM" id="SSF50685">
    <property type="entry name" value="Barwin-like endoglucanases"/>
    <property type="match status" value="1"/>
</dbReference>
<dbReference type="InterPro" id="IPR024987">
    <property type="entry name" value="DUF3889"/>
</dbReference>
<gene>
    <name evidence="1" type="ORF">ACFSJF_19775</name>
</gene>
<proteinExistence type="predicted"/>